<dbReference type="EMBL" id="CAKXZT010000121">
    <property type="protein sequence ID" value="CAH2400840.1"/>
    <property type="molecule type" value="Genomic_DNA"/>
</dbReference>
<proteinExistence type="predicted"/>
<keyword evidence="3" id="KW-1185">Reference proteome</keyword>
<dbReference type="Pfam" id="PF06210">
    <property type="entry name" value="DUF1003"/>
    <property type="match status" value="1"/>
</dbReference>
<evidence type="ECO:0000313" key="2">
    <source>
        <dbReference type="EMBL" id="CAH2400840.1"/>
    </source>
</evidence>
<evidence type="ECO:0008006" key="4">
    <source>
        <dbReference type="Google" id="ProtNLM"/>
    </source>
</evidence>
<comment type="caution">
    <text evidence="2">The sequence shown here is derived from an EMBL/GenBank/DDBJ whole genome shotgun (WGS) entry which is preliminary data.</text>
</comment>
<keyword evidence="1" id="KW-0812">Transmembrane</keyword>
<gene>
    <name evidence="2" type="ORF">MES5069_270078</name>
</gene>
<evidence type="ECO:0000313" key="3">
    <source>
        <dbReference type="Proteomes" id="UP001153050"/>
    </source>
</evidence>
<organism evidence="2 3">
    <name type="scientific">Mesorhizobium escarrei</name>
    <dbReference type="NCBI Taxonomy" id="666018"/>
    <lineage>
        <taxon>Bacteria</taxon>
        <taxon>Pseudomonadati</taxon>
        <taxon>Pseudomonadota</taxon>
        <taxon>Alphaproteobacteria</taxon>
        <taxon>Hyphomicrobiales</taxon>
        <taxon>Phyllobacteriaceae</taxon>
        <taxon>Mesorhizobium</taxon>
    </lineage>
</organism>
<keyword evidence="1" id="KW-0472">Membrane</keyword>
<sequence length="217" mass="24122">MDGHQSGTKSNTRDFVRCPEWQDRKLTNGCSMDSPTLPPPPPAELSQALKRNIQAIEERRAKEASEATLEEKIAEAITSFTGSMRFVYLHLAVYGGWIISNLGWIPITPPFDPTFVILAMVASVEAIFLSTFVLISQNRMSAAADKRADLDLQVSLLTEHELTKLTELVDSIADRLNVKQALSDIEVGEIKRDIAPEAVLDEIEEKQREAANKLDQC</sequence>
<feature type="transmembrane region" description="Helical" evidence="1">
    <location>
        <begin position="113"/>
        <end position="135"/>
    </location>
</feature>
<dbReference type="Proteomes" id="UP001153050">
    <property type="component" value="Unassembled WGS sequence"/>
</dbReference>
<keyword evidence="1" id="KW-1133">Transmembrane helix</keyword>
<feature type="transmembrane region" description="Helical" evidence="1">
    <location>
        <begin position="86"/>
        <end position="107"/>
    </location>
</feature>
<reference evidence="2 3" key="1">
    <citation type="submission" date="2022-03" db="EMBL/GenBank/DDBJ databases">
        <authorList>
            <person name="Brunel B."/>
        </authorList>
    </citation>
    <scope>NUCLEOTIDE SEQUENCE [LARGE SCALE GENOMIC DNA]</scope>
    <source>
        <strain evidence="2">STM5069sample</strain>
    </source>
</reference>
<dbReference type="InterPro" id="IPR010406">
    <property type="entry name" value="DUF1003"/>
</dbReference>
<evidence type="ECO:0000256" key="1">
    <source>
        <dbReference type="SAM" id="Phobius"/>
    </source>
</evidence>
<accession>A0ABN8JS03</accession>
<name>A0ABN8JS03_9HYPH</name>
<protein>
    <recommendedName>
        <fullName evidence="4">DUF1003 domain-containing protein</fullName>
    </recommendedName>
</protein>